<accession>U2KY37</accession>
<dbReference type="STRING" id="411473.RUMCAL_00274"/>
<dbReference type="AlphaFoldDB" id="U2KY37"/>
<dbReference type="GO" id="GO:0004386">
    <property type="term" value="F:helicase activity"/>
    <property type="evidence" value="ECO:0007669"/>
    <property type="project" value="UniProtKB-KW"/>
</dbReference>
<reference evidence="2 3" key="1">
    <citation type="submission" date="2013-07" db="EMBL/GenBank/DDBJ databases">
        <authorList>
            <person name="Weinstock G."/>
            <person name="Sodergren E."/>
            <person name="Wylie T."/>
            <person name="Fulton L."/>
            <person name="Fulton R."/>
            <person name="Fronick C."/>
            <person name="O'Laughlin M."/>
            <person name="Godfrey J."/>
            <person name="Miner T."/>
            <person name="Herter B."/>
            <person name="Appelbaum E."/>
            <person name="Cordes M."/>
            <person name="Lek S."/>
            <person name="Wollam A."/>
            <person name="Pepin K.H."/>
            <person name="Palsikar V.B."/>
            <person name="Mitreva M."/>
            <person name="Wilson R.K."/>
        </authorList>
    </citation>
    <scope>NUCLEOTIDE SEQUENCE [LARGE SCALE GENOMIC DNA]</scope>
    <source>
        <strain evidence="2 3">ATCC 27760</strain>
    </source>
</reference>
<dbReference type="InterPro" id="IPR001650">
    <property type="entry name" value="Helicase_C-like"/>
</dbReference>
<evidence type="ECO:0000259" key="1">
    <source>
        <dbReference type="PROSITE" id="PS51192"/>
    </source>
</evidence>
<dbReference type="SUPFAM" id="SSF52540">
    <property type="entry name" value="P-loop containing nucleoside triphosphate hydrolases"/>
    <property type="match status" value="2"/>
</dbReference>
<dbReference type="SMART" id="SM00487">
    <property type="entry name" value="DEXDc"/>
    <property type="match status" value="1"/>
</dbReference>
<dbReference type="PROSITE" id="PS51192">
    <property type="entry name" value="HELICASE_ATP_BIND_1"/>
    <property type="match status" value="1"/>
</dbReference>
<dbReference type="Proteomes" id="UP000016662">
    <property type="component" value="Unassembled WGS sequence"/>
</dbReference>
<sequence length="453" mass="51090">MTYEEFIESKQLSVKSTGFDVNTSELNPNLFDYQKDIVRWALCKGKAAIFADCGLGKSFIQLEWAHQVAKHTGGKVLILAPLAVASQTAREGEKFGIDVTVVNEQSQTTAISITNYEKLDHFVSNEFTGIVLDESSILKSFTGKIRNDIISRFLHTPYKLACTATPSPNDYMELGNHSEFLGVMTRSEMLSMFFVHDGGETSKWRLKGHAESLFWKWMASWCAFISNPADLGYTEQGFDLPALRVHQIIADGVRPTNKSLTLSERRQARRDSLDVRCSAAADLVNNSDDTWIVWCDLNDESTKLESLIYDAVEVKGSDAAEYKTKSMLDFANGDLKCLITKPSIGGMGLNWQVCHKVIFVGLSDSYEAYYQAVRRCWRFGQTYPVDVYIIISEKEGCVLESITAKQKKDEIMKANMVALTKEITKNELQKTCRISTPYQPSIEMVLPNWREMQ</sequence>
<organism evidence="2 3">
    <name type="scientific">Ruminococcus callidus ATCC 27760</name>
    <dbReference type="NCBI Taxonomy" id="411473"/>
    <lineage>
        <taxon>Bacteria</taxon>
        <taxon>Bacillati</taxon>
        <taxon>Bacillota</taxon>
        <taxon>Clostridia</taxon>
        <taxon>Eubacteriales</taxon>
        <taxon>Oscillospiraceae</taxon>
        <taxon>Ruminococcus</taxon>
    </lineage>
</organism>
<comment type="caution">
    <text evidence="2">The sequence shown here is derived from an EMBL/GenBank/DDBJ whole genome shotgun (WGS) entry which is preliminary data.</text>
</comment>
<keyword evidence="2" id="KW-0547">Nucleotide-binding</keyword>
<dbReference type="PANTHER" id="PTHR10799">
    <property type="entry name" value="SNF2/RAD54 HELICASE FAMILY"/>
    <property type="match status" value="1"/>
</dbReference>
<keyword evidence="2" id="KW-0378">Hydrolase</keyword>
<proteinExistence type="predicted"/>
<evidence type="ECO:0000313" key="2">
    <source>
        <dbReference type="EMBL" id="ERJ97202.1"/>
    </source>
</evidence>
<keyword evidence="3" id="KW-1185">Reference proteome</keyword>
<dbReference type="RefSeq" id="WP_021681879.1">
    <property type="nucleotide sequence ID" value="NZ_KI260389.1"/>
</dbReference>
<gene>
    <name evidence="2" type="ORF">RUMCAL_00274</name>
</gene>
<dbReference type="EMBL" id="AWVF01000031">
    <property type="protein sequence ID" value="ERJ97202.1"/>
    <property type="molecule type" value="Genomic_DNA"/>
</dbReference>
<dbReference type="Pfam" id="PF00271">
    <property type="entry name" value="Helicase_C"/>
    <property type="match status" value="1"/>
</dbReference>
<dbReference type="InterPro" id="IPR027417">
    <property type="entry name" value="P-loop_NTPase"/>
</dbReference>
<dbReference type="InterPro" id="IPR014001">
    <property type="entry name" value="Helicase_ATP-bd"/>
</dbReference>
<protein>
    <submittedName>
        <fullName evidence="2">Helicase protein</fullName>
    </submittedName>
</protein>
<keyword evidence="2" id="KW-0347">Helicase</keyword>
<dbReference type="Gene3D" id="3.40.50.300">
    <property type="entry name" value="P-loop containing nucleotide triphosphate hydrolases"/>
    <property type="match status" value="2"/>
</dbReference>
<dbReference type="HOGENOM" id="CLU_048245_0_0_9"/>
<evidence type="ECO:0000313" key="3">
    <source>
        <dbReference type="Proteomes" id="UP000016662"/>
    </source>
</evidence>
<dbReference type="eggNOG" id="COG0553">
    <property type="taxonomic scope" value="Bacteria"/>
</dbReference>
<name>U2KY37_9FIRM</name>
<dbReference type="PATRIC" id="fig|411473.3.peg.227"/>
<dbReference type="OrthoDB" id="9773571at2"/>
<feature type="domain" description="Helicase ATP-binding" evidence="1">
    <location>
        <begin position="38"/>
        <end position="184"/>
    </location>
</feature>
<keyword evidence="2" id="KW-0067">ATP-binding</keyword>